<gene>
    <name evidence="1" type="ORF">CPELLU_LOCUS17390</name>
</gene>
<keyword evidence="2" id="KW-1185">Reference proteome</keyword>
<reference evidence="1" key="1">
    <citation type="submission" date="2021-06" db="EMBL/GenBank/DDBJ databases">
        <authorList>
            <person name="Kallberg Y."/>
            <person name="Tangrot J."/>
            <person name="Rosling A."/>
        </authorList>
    </citation>
    <scope>NUCLEOTIDE SEQUENCE</scope>
    <source>
        <strain evidence="1">FL966</strain>
    </source>
</reference>
<dbReference type="Proteomes" id="UP000789759">
    <property type="component" value="Unassembled WGS sequence"/>
</dbReference>
<name>A0A9N9JXR0_9GLOM</name>
<proteinExistence type="predicted"/>
<dbReference type="EMBL" id="CAJVQA010029376">
    <property type="protein sequence ID" value="CAG8796765.1"/>
    <property type="molecule type" value="Genomic_DNA"/>
</dbReference>
<comment type="caution">
    <text evidence="1">The sequence shown here is derived from an EMBL/GenBank/DDBJ whole genome shotgun (WGS) entry which is preliminary data.</text>
</comment>
<feature type="non-terminal residue" evidence="1">
    <location>
        <position position="1"/>
    </location>
</feature>
<feature type="non-terminal residue" evidence="1">
    <location>
        <position position="147"/>
    </location>
</feature>
<evidence type="ECO:0000313" key="2">
    <source>
        <dbReference type="Proteomes" id="UP000789759"/>
    </source>
</evidence>
<dbReference type="OrthoDB" id="2394465at2759"/>
<protein>
    <submittedName>
        <fullName evidence="1">5814_t:CDS:1</fullName>
    </submittedName>
</protein>
<sequence>IIVSFKLHYHYIQLQYAINLDKAGKKDIYKIDQLQISWSKVSDEMIQRCWFYTKIISSCDESGISVVFPIAVESIDNVKENLPLNSNDQQTEQEVYYQFTDKNLIQTAIKIEQVENEFVALPLTGEKQLNILHSALRIVDERIYDGR</sequence>
<evidence type="ECO:0000313" key="1">
    <source>
        <dbReference type="EMBL" id="CAG8796765.1"/>
    </source>
</evidence>
<dbReference type="AlphaFoldDB" id="A0A9N9JXR0"/>
<organism evidence="1 2">
    <name type="scientific">Cetraspora pellucida</name>
    <dbReference type="NCBI Taxonomy" id="1433469"/>
    <lineage>
        <taxon>Eukaryota</taxon>
        <taxon>Fungi</taxon>
        <taxon>Fungi incertae sedis</taxon>
        <taxon>Mucoromycota</taxon>
        <taxon>Glomeromycotina</taxon>
        <taxon>Glomeromycetes</taxon>
        <taxon>Diversisporales</taxon>
        <taxon>Gigasporaceae</taxon>
        <taxon>Cetraspora</taxon>
    </lineage>
</organism>
<accession>A0A9N9JXR0</accession>